<organism evidence="1 2">
    <name type="scientific">Irpex rosettiformis</name>
    <dbReference type="NCBI Taxonomy" id="378272"/>
    <lineage>
        <taxon>Eukaryota</taxon>
        <taxon>Fungi</taxon>
        <taxon>Dikarya</taxon>
        <taxon>Basidiomycota</taxon>
        <taxon>Agaricomycotina</taxon>
        <taxon>Agaricomycetes</taxon>
        <taxon>Polyporales</taxon>
        <taxon>Irpicaceae</taxon>
        <taxon>Irpex</taxon>
    </lineage>
</organism>
<proteinExistence type="predicted"/>
<comment type="caution">
    <text evidence="1">The sequence shown here is derived from an EMBL/GenBank/DDBJ whole genome shotgun (WGS) entry which is preliminary data.</text>
</comment>
<protein>
    <submittedName>
        <fullName evidence="1">Uncharacterized protein</fullName>
    </submittedName>
</protein>
<reference evidence="1" key="1">
    <citation type="journal article" date="2021" name="Environ. Microbiol.">
        <title>Gene family expansions and transcriptome signatures uncover fungal adaptations to wood decay.</title>
        <authorList>
            <person name="Hage H."/>
            <person name="Miyauchi S."/>
            <person name="Viragh M."/>
            <person name="Drula E."/>
            <person name="Min B."/>
            <person name="Chaduli D."/>
            <person name="Navarro D."/>
            <person name="Favel A."/>
            <person name="Norest M."/>
            <person name="Lesage-Meessen L."/>
            <person name="Balint B."/>
            <person name="Merenyi Z."/>
            <person name="de Eugenio L."/>
            <person name="Morin E."/>
            <person name="Martinez A.T."/>
            <person name="Baldrian P."/>
            <person name="Stursova M."/>
            <person name="Martinez M.J."/>
            <person name="Novotny C."/>
            <person name="Magnuson J.K."/>
            <person name="Spatafora J.W."/>
            <person name="Maurice S."/>
            <person name="Pangilinan J."/>
            <person name="Andreopoulos W."/>
            <person name="LaButti K."/>
            <person name="Hundley H."/>
            <person name="Na H."/>
            <person name="Kuo A."/>
            <person name="Barry K."/>
            <person name="Lipzen A."/>
            <person name="Henrissat B."/>
            <person name="Riley R."/>
            <person name="Ahrendt S."/>
            <person name="Nagy L.G."/>
            <person name="Grigoriev I.V."/>
            <person name="Martin F."/>
            <person name="Rosso M.N."/>
        </authorList>
    </citation>
    <scope>NUCLEOTIDE SEQUENCE</scope>
    <source>
        <strain evidence="1">CBS 384.51</strain>
    </source>
</reference>
<dbReference type="Proteomes" id="UP001055072">
    <property type="component" value="Unassembled WGS sequence"/>
</dbReference>
<dbReference type="EMBL" id="MU274903">
    <property type="protein sequence ID" value="KAI0092850.1"/>
    <property type="molecule type" value="Genomic_DNA"/>
</dbReference>
<evidence type="ECO:0000313" key="1">
    <source>
        <dbReference type="EMBL" id="KAI0092850.1"/>
    </source>
</evidence>
<sequence>MATEPDVHPATLKFQLTVPVVAQAISPALAALHVTRFRLIHSPNARSHTFDTTHCTACGTLSTEGKESGRGRPGSVRLVRQHAPRKSSKPYVRILRRSCEVCSEHRDVPIEGDGADGFVQVRKHQRQKQQEEGSALLAISVSNPISSAESVVALKRSPLEPSPLSSLSSTPRPGPSKSSTPQPPRPDSTRDEEPEPGFKDMVEGCTRNKERQARERAAAAAGSTGLAAFLQDL</sequence>
<gene>
    <name evidence="1" type="ORF">BDY19DRAFT_990527</name>
</gene>
<keyword evidence="2" id="KW-1185">Reference proteome</keyword>
<accession>A0ACB8UEY5</accession>
<name>A0ACB8UEY5_9APHY</name>
<evidence type="ECO:0000313" key="2">
    <source>
        <dbReference type="Proteomes" id="UP001055072"/>
    </source>
</evidence>